<evidence type="ECO:0000313" key="8">
    <source>
        <dbReference type="EMBL" id="KAF8369794.1"/>
    </source>
</evidence>
<keyword evidence="2" id="KW-0813">Transport</keyword>
<sequence length="224" mass="25192">MENWKRNKGNGKASPALCMSGRATILHCCLLEFLSCLHSNLHISSRRAMLSKERAVDMYRISAYFMARTTSDLPLDLFLPVVFLLIVYFMAGLRLSVGPCFLTMLTVFLCIVAAQGFGLVIGAIMMDVKRAMTLASVTVMTFMLAGGFFLKKVLVFISWIRCLSFNYHTYRLLLKVQYEHITTSINGMKLDSGLKEVCAMEAMAFGYRLLAYLSLRKMKLQSGS</sequence>
<dbReference type="EMBL" id="JABCRI010000502">
    <property type="protein sequence ID" value="KAF8369794.1"/>
    <property type="molecule type" value="Genomic_DNA"/>
</dbReference>
<evidence type="ECO:0000256" key="3">
    <source>
        <dbReference type="ARBA" id="ARBA00022692"/>
    </source>
</evidence>
<keyword evidence="5 6" id="KW-0472">Membrane</keyword>
<evidence type="ECO:0000256" key="1">
    <source>
        <dbReference type="ARBA" id="ARBA00004141"/>
    </source>
</evidence>
<protein>
    <recommendedName>
        <fullName evidence="7">ABC-2 type transporter transmembrane domain-containing protein</fullName>
    </recommendedName>
</protein>
<evidence type="ECO:0000259" key="7">
    <source>
        <dbReference type="Pfam" id="PF01061"/>
    </source>
</evidence>
<feature type="transmembrane region" description="Helical" evidence="6">
    <location>
        <begin position="101"/>
        <end position="125"/>
    </location>
</feature>
<evidence type="ECO:0000256" key="6">
    <source>
        <dbReference type="SAM" id="Phobius"/>
    </source>
</evidence>
<keyword evidence="3 6" id="KW-0812">Transmembrane</keyword>
<dbReference type="PANTHER" id="PTHR48041">
    <property type="entry name" value="ABC TRANSPORTER G FAMILY MEMBER 28"/>
    <property type="match status" value="1"/>
</dbReference>
<proteinExistence type="predicted"/>
<organism evidence="8 9">
    <name type="scientific">Tetracentron sinense</name>
    <name type="common">Spur-leaf</name>
    <dbReference type="NCBI Taxonomy" id="13715"/>
    <lineage>
        <taxon>Eukaryota</taxon>
        <taxon>Viridiplantae</taxon>
        <taxon>Streptophyta</taxon>
        <taxon>Embryophyta</taxon>
        <taxon>Tracheophyta</taxon>
        <taxon>Spermatophyta</taxon>
        <taxon>Magnoliopsida</taxon>
        <taxon>Trochodendrales</taxon>
        <taxon>Trochodendraceae</taxon>
        <taxon>Tetracentron</taxon>
    </lineage>
</organism>
<evidence type="ECO:0000256" key="5">
    <source>
        <dbReference type="ARBA" id="ARBA00023136"/>
    </source>
</evidence>
<evidence type="ECO:0000256" key="2">
    <source>
        <dbReference type="ARBA" id="ARBA00022448"/>
    </source>
</evidence>
<dbReference type="Pfam" id="PF01061">
    <property type="entry name" value="ABC2_membrane"/>
    <property type="match status" value="1"/>
</dbReference>
<dbReference type="AlphaFoldDB" id="A0A835CXV6"/>
<comment type="caution">
    <text evidence="8">The sequence shown here is derived from an EMBL/GenBank/DDBJ whole genome shotgun (WGS) entry which is preliminary data.</text>
</comment>
<accession>A0A835CXV6</accession>
<evidence type="ECO:0000313" key="9">
    <source>
        <dbReference type="Proteomes" id="UP000655225"/>
    </source>
</evidence>
<keyword evidence="9" id="KW-1185">Reference proteome</keyword>
<feature type="transmembrane region" description="Helical" evidence="6">
    <location>
        <begin position="137"/>
        <end position="160"/>
    </location>
</feature>
<keyword evidence="4 6" id="KW-1133">Transmembrane helix</keyword>
<name>A0A835CXV6_TETSI</name>
<reference evidence="8 9" key="1">
    <citation type="submission" date="2020-04" db="EMBL/GenBank/DDBJ databases">
        <title>Plant Genome Project.</title>
        <authorList>
            <person name="Zhang R.-G."/>
        </authorList>
    </citation>
    <scope>NUCLEOTIDE SEQUENCE [LARGE SCALE GENOMIC DNA]</scope>
    <source>
        <strain evidence="8">YNK0</strain>
        <tissue evidence="8">Leaf</tissue>
    </source>
</reference>
<feature type="transmembrane region" description="Helical" evidence="6">
    <location>
        <begin position="75"/>
        <end position="95"/>
    </location>
</feature>
<dbReference type="InterPro" id="IPR013525">
    <property type="entry name" value="ABC2_TM"/>
</dbReference>
<dbReference type="OMA" id="VSGFTTW"/>
<comment type="subcellular location">
    <subcellularLocation>
        <location evidence="1">Membrane</location>
        <topology evidence="1">Multi-pass membrane protein</topology>
    </subcellularLocation>
</comment>
<feature type="domain" description="ABC-2 type transporter transmembrane" evidence="7">
    <location>
        <begin position="33"/>
        <end position="178"/>
    </location>
</feature>
<evidence type="ECO:0000256" key="4">
    <source>
        <dbReference type="ARBA" id="ARBA00022989"/>
    </source>
</evidence>
<gene>
    <name evidence="8" type="ORF">HHK36_032185</name>
</gene>
<dbReference type="InterPro" id="IPR050352">
    <property type="entry name" value="ABCG_transporters"/>
</dbReference>
<dbReference type="OrthoDB" id="66620at2759"/>
<dbReference type="Proteomes" id="UP000655225">
    <property type="component" value="Unassembled WGS sequence"/>
</dbReference>
<dbReference type="GO" id="GO:0016020">
    <property type="term" value="C:membrane"/>
    <property type="evidence" value="ECO:0007669"/>
    <property type="project" value="UniProtKB-SubCell"/>
</dbReference>
<dbReference type="GO" id="GO:0140359">
    <property type="term" value="F:ABC-type transporter activity"/>
    <property type="evidence" value="ECO:0007669"/>
    <property type="project" value="InterPro"/>
</dbReference>
<dbReference type="PANTHER" id="PTHR48041:SF94">
    <property type="entry name" value="ABC TRANSPORTER G FAMILY MEMBER 22"/>
    <property type="match status" value="1"/>
</dbReference>